<name>A0A3B3D2G5_ORYME</name>
<evidence type="ECO:0000256" key="2">
    <source>
        <dbReference type="ARBA" id="ARBA00022475"/>
    </source>
</evidence>
<dbReference type="GO" id="GO:0034332">
    <property type="term" value="P:adherens junction organization"/>
    <property type="evidence" value="ECO:0007669"/>
    <property type="project" value="TreeGrafter"/>
</dbReference>
<keyword evidence="11" id="KW-1185">Reference proteome</keyword>
<dbReference type="Ensembl" id="ENSOMET00000010171.1">
    <property type="protein sequence ID" value="ENSOMEP00000024243.1"/>
    <property type="gene ID" value="ENSOMEG00000004760.1"/>
</dbReference>
<dbReference type="GO" id="GO:0005509">
    <property type="term" value="F:calcium ion binding"/>
    <property type="evidence" value="ECO:0007669"/>
    <property type="project" value="UniProtKB-UniRule"/>
</dbReference>
<dbReference type="SUPFAM" id="SSF49313">
    <property type="entry name" value="Cadherin-like"/>
    <property type="match status" value="2"/>
</dbReference>
<dbReference type="PANTHER" id="PTHR24027">
    <property type="entry name" value="CADHERIN-23"/>
    <property type="match status" value="1"/>
</dbReference>
<dbReference type="SMART" id="SM00112">
    <property type="entry name" value="CA"/>
    <property type="match status" value="1"/>
</dbReference>
<reference evidence="10" key="1">
    <citation type="submission" date="2025-05" db="UniProtKB">
        <authorList>
            <consortium name="Ensembl"/>
        </authorList>
    </citation>
    <scope>IDENTIFICATION</scope>
</reference>
<dbReference type="GO" id="GO:0005912">
    <property type="term" value="C:adherens junction"/>
    <property type="evidence" value="ECO:0007669"/>
    <property type="project" value="TreeGrafter"/>
</dbReference>
<proteinExistence type="predicted"/>
<dbReference type="GO" id="GO:0000902">
    <property type="term" value="P:cell morphogenesis"/>
    <property type="evidence" value="ECO:0007669"/>
    <property type="project" value="TreeGrafter"/>
</dbReference>
<dbReference type="Ensembl" id="ENSOMET00000010187.1">
    <property type="protein sequence ID" value="ENSOMEP00000024236.1"/>
    <property type="gene ID" value="ENSOMEG00000004744.1"/>
</dbReference>
<dbReference type="InterPro" id="IPR039808">
    <property type="entry name" value="Cadherin"/>
</dbReference>
<keyword evidence="4 8" id="KW-0106">Calcium</keyword>
<keyword evidence="5" id="KW-0130">Cell adhesion</keyword>
<dbReference type="Proteomes" id="UP000261560">
    <property type="component" value="Unplaced"/>
</dbReference>
<organism evidence="10 11">
    <name type="scientific">Oryzias melastigma</name>
    <name type="common">Marine medaka</name>
    <dbReference type="NCBI Taxonomy" id="30732"/>
    <lineage>
        <taxon>Eukaryota</taxon>
        <taxon>Metazoa</taxon>
        <taxon>Chordata</taxon>
        <taxon>Craniata</taxon>
        <taxon>Vertebrata</taxon>
        <taxon>Euteleostomi</taxon>
        <taxon>Actinopterygii</taxon>
        <taxon>Neopterygii</taxon>
        <taxon>Teleostei</taxon>
        <taxon>Neoteleostei</taxon>
        <taxon>Acanthomorphata</taxon>
        <taxon>Ovalentaria</taxon>
        <taxon>Atherinomorphae</taxon>
        <taxon>Beloniformes</taxon>
        <taxon>Adrianichthyidae</taxon>
        <taxon>Oryziinae</taxon>
        <taxon>Oryzias</taxon>
    </lineage>
</organism>
<dbReference type="InterPro" id="IPR015919">
    <property type="entry name" value="Cadherin-like_sf"/>
</dbReference>
<dbReference type="GeneTree" id="ENSGT00940000154848"/>
<dbReference type="GO" id="GO:0016342">
    <property type="term" value="C:catenin complex"/>
    <property type="evidence" value="ECO:0007669"/>
    <property type="project" value="TreeGrafter"/>
</dbReference>
<keyword evidence="2" id="KW-1003">Cell membrane</keyword>
<keyword evidence="3" id="KW-0677">Repeat</keyword>
<dbReference type="GO" id="GO:0016477">
    <property type="term" value="P:cell migration"/>
    <property type="evidence" value="ECO:0007669"/>
    <property type="project" value="TreeGrafter"/>
</dbReference>
<dbReference type="GO" id="GO:0045296">
    <property type="term" value="F:cadherin binding"/>
    <property type="evidence" value="ECO:0007669"/>
    <property type="project" value="TreeGrafter"/>
</dbReference>
<sequence length="175" mass="19028">NIPENSNGPFPQKIAQVRIHDKSKKVSYSISGPGADQDPLNIFTVDKDTGDLYVTQRLDREKQHSYSMLVKAVAEDGLATEDPIQIVINVIDMNDNKPAFTEDVFAGEVVESSPIGTVKVTATDLDEPGSDNSIIRYSIESQEPQESNSSMFTINPVTGVISVGALGLDSEVRLF</sequence>
<dbReference type="PaxDb" id="30732-ENSOMEP00000024236"/>
<dbReference type="FunFam" id="2.60.40.60:FF:000011">
    <property type="entry name" value="Cadherin 1"/>
    <property type="match status" value="1"/>
</dbReference>
<feature type="domain" description="Cadherin" evidence="9">
    <location>
        <begin position="2"/>
        <end position="100"/>
    </location>
</feature>
<evidence type="ECO:0000256" key="4">
    <source>
        <dbReference type="ARBA" id="ARBA00022837"/>
    </source>
</evidence>
<dbReference type="Gene3D" id="2.60.40.60">
    <property type="entry name" value="Cadherins"/>
    <property type="match status" value="2"/>
</dbReference>
<dbReference type="STRING" id="30732.ENSOMEP00000024236"/>
<keyword evidence="7" id="KW-0325">Glycoprotein</keyword>
<dbReference type="InterPro" id="IPR002126">
    <property type="entry name" value="Cadherin-like_dom"/>
</dbReference>
<dbReference type="PANTHER" id="PTHR24027:SF319">
    <property type="entry name" value="CADHERIN-1"/>
    <property type="match status" value="1"/>
</dbReference>
<evidence type="ECO:0000256" key="3">
    <source>
        <dbReference type="ARBA" id="ARBA00022737"/>
    </source>
</evidence>
<dbReference type="GO" id="GO:0007043">
    <property type="term" value="P:cell-cell junction assembly"/>
    <property type="evidence" value="ECO:0007669"/>
    <property type="project" value="TreeGrafter"/>
</dbReference>
<feature type="domain" description="Cadherin" evidence="9">
    <location>
        <begin position="101"/>
        <end position="163"/>
    </location>
</feature>
<dbReference type="PROSITE" id="PS50268">
    <property type="entry name" value="CADHERIN_2"/>
    <property type="match status" value="2"/>
</dbReference>
<comment type="subcellular location">
    <subcellularLocation>
        <location evidence="1">Cell membrane</location>
    </subcellularLocation>
</comment>
<evidence type="ECO:0000313" key="11">
    <source>
        <dbReference type="Proteomes" id="UP000261560"/>
    </source>
</evidence>
<dbReference type="PROSITE" id="PS00232">
    <property type="entry name" value="CADHERIN_1"/>
    <property type="match status" value="1"/>
</dbReference>
<dbReference type="GO" id="GO:0016339">
    <property type="term" value="P:calcium-dependent cell-cell adhesion via plasma membrane cell adhesion molecules"/>
    <property type="evidence" value="ECO:0007669"/>
    <property type="project" value="TreeGrafter"/>
</dbReference>
<evidence type="ECO:0000256" key="6">
    <source>
        <dbReference type="ARBA" id="ARBA00023136"/>
    </source>
</evidence>
<protein>
    <recommendedName>
        <fullName evidence="9">Cadherin domain-containing protein</fullName>
    </recommendedName>
</protein>
<dbReference type="InterPro" id="IPR020894">
    <property type="entry name" value="Cadherin_CS"/>
</dbReference>
<dbReference type="GO" id="GO:0008013">
    <property type="term" value="F:beta-catenin binding"/>
    <property type="evidence" value="ECO:0007669"/>
    <property type="project" value="TreeGrafter"/>
</dbReference>
<accession>A0A3B3D2G5</accession>
<keyword evidence="6" id="KW-0472">Membrane</keyword>
<dbReference type="Pfam" id="PF00028">
    <property type="entry name" value="Cadherin"/>
    <property type="match status" value="2"/>
</dbReference>
<dbReference type="PRINTS" id="PR00205">
    <property type="entry name" value="CADHERIN"/>
</dbReference>
<dbReference type="AlphaFoldDB" id="A0A3B3D2G5"/>
<dbReference type="GO" id="GO:0005737">
    <property type="term" value="C:cytoplasm"/>
    <property type="evidence" value="ECO:0007669"/>
    <property type="project" value="TreeGrafter"/>
</dbReference>
<evidence type="ECO:0000256" key="5">
    <source>
        <dbReference type="ARBA" id="ARBA00022889"/>
    </source>
</evidence>
<dbReference type="CDD" id="cd11304">
    <property type="entry name" value="Cadherin_repeat"/>
    <property type="match status" value="2"/>
</dbReference>
<evidence type="ECO:0000313" key="10">
    <source>
        <dbReference type="Ensembl" id="ENSOMEP00000024243.1"/>
    </source>
</evidence>
<evidence type="ECO:0000256" key="7">
    <source>
        <dbReference type="ARBA" id="ARBA00023180"/>
    </source>
</evidence>
<evidence type="ECO:0000256" key="8">
    <source>
        <dbReference type="PROSITE-ProRule" id="PRU00043"/>
    </source>
</evidence>
<evidence type="ECO:0000259" key="9">
    <source>
        <dbReference type="PROSITE" id="PS50268"/>
    </source>
</evidence>
<dbReference type="GO" id="GO:0044331">
    <property type="term" value="P:cell-cell adhesion mediated by cadherin"/>
    <property type="evidence" value="ECO:0007669"/>
    <property type="project" value="TreeGrafter"/>
</dbReference>
<dbReference type="GO" id="GO:0007156">
    <property type="term" value="P:homophilic cell adhesion via plasma membrane adhesion molecules"/>
    <property type="evidence" value="ECO:0007669"/>
    <property type="project" value="InterPro"/>
</dbReference>
<evidence type="ECO:0000256" key="1">
    <source>
        <dbReference type="ARBA" id="ARBA00004236"/>
    </source>
</evidence>